<dbReference type="PROSITE" id="PS51166">
    <property type="entry name" value="CBM20"/>
    <property type="match status" value="1"/>
</dbReference>
<dbReference type="Proteomes" id="UP000324800">
    <property type="component" value="Unassembled WGS sequence"/>
</dbReference>
<dbReference type="Pfam" id="PF00686">
    <property type="entry name" value="CBM_20"/>
    <property type="match status" value="1"/>
</dbReference>
<name>A0A5J4VVB6_9EUKA</name>
<dbReference type="PANTHER" id="PTHR32518:SF3">
    <property type="entry name" value="4-ALPHA-GLUCANOTRANSFERASE"/>
    <property type="match status" value="1"/>
</dbReference>
<dbReference type="Gene3D" id="2.60.40.10">
    <property type="entry name" value="Immunoglobulins"/>
    <property type="match status" value="1"/>
</dbReference>
<sequence>SQNIFRHNQRKQDTPSLWSEKEQDNLKIEAEKERKRIESEQQQRLKFEEEQNRLRSEEEERRRILAEQELIRQQQEQQEQKELLKKEDEIKEIIVPTQVKVKFVLYGLQASNEKRIVVLGNQPQLGNWNSGQAESSQLALKLESHYKSETIELPPNETIEYKFVQLEDQPIWESGNNRKLIVEDYFLGKGTIYLISHWNDIRELNITESALENNSGETWEFVEDD</sequence>
<evidence type="ECO:0000313" key="3">
    <source>
        <dbReference type="EMBL" id="KAA6386614.1"/>
    </source>
</evidence>
<dbReference type="AlphaFoldDB" id="A0A5J4VVB6"/>
<organism evidence="3 4">
    <name type="scientific">Streblomastix strix</name>
    <dbReference type="NCBI Taxonomy" id="222440"/>
    <lineage>
        <taxon>Eukaryota</taxon>
        <taxon>Metamonada</taxon>
        <taxon>Preaxostyla</taxon>
        <taxon>Oxymonadida</taxon>
        <taxon>Streblomastigidae</taxon>
        <taxon>Streblomastix</taxon>
    </lineage>
</organism>
<dbReference type="OrthoDB" id="6123450at2759"/>
<reference evidence="3 4" key="1">
    <citation type="submission" date="2019-03" db="EMBL/GenBank/DDBJ databases">
        <title>Single cell metagenomics reveals metabolic interactions within the superorganism composed of flagellate Streblomastix strix and complex community of Bacteroidetes bacteria on its surface.</title>
        <authorList>
            <person name="Treitli S.C."/>
            <person name="Kolisko M."/>
            <person name="Husnik F."/>
            <person name="Keeling P."/>
            <person name="Hampl V."/>
        </authorList>
    </citation>
    <scope>NUCLEOTIDE SEQUENCE [LARGE SCALE GENOMIC DNA]</scope>
    <source>
        <strain evidence="3">ST1C</strain>
    </source>
</reference>
<feature type="region of interest" description="Disordered" evidence="1">
    <location>
        <begin position="1"/>
        <end position="24"/>
    </location>
</feature>
<proteinExistence type="predicted"/>
<dbReference type="PANTHER" id="PTHR32518">
    <property type="match status" value="1"/>
</dbReference>
<dbReference type="SUPFAM" id="SSF49452">
    <property type="entry name" value="Starch-binding domain-like"/>
    <property type="match status" value="1"/>
</dbReference>
<feature type="domain" description="CBM20" evidence="2">
    <location>
        <begin position="93"/>
        <end position="200"/>
    </location>
</feature>
<dbReference type="InterPro" id="IPR013783">
    <property type="entry name" value="Ig-like_fold"/>
</dbReference>
<evidence type="ECO:0000313" key="4">
    <source>
        <dbReference type="Proteomes" id="UP000324800"/>
    </source>
</evidence>
<comment type="caution">
    <text evidence="3">The sequence shown here is derived from an EMBL/GenBank/DDBJ whole genome shotgun (WGS) entry which is preliminary data.</text>
</comment>
<evidence type="ECO:0000256" key="1">
    <source>
        <dbReference type="SAM" id="MobiDB-lite"/>
    </source>
</evidence>
<feature type="region of interest" description="Disordered" evidence="1">
    <location>
        <begin position="39"/>
        <end position="59"/>
    </location>
</feature>
<protein>
    <recommendedName>
        <fullName evidence="2">CBM20 domain-containing protein</fullName>
    </recommendedName>
</protein>
<dbReference type="InterPro" id="IPR002044">
    <property type="entry name" value="CBM20"/>
</dbReference>
<evidence type="ECO:0000259" key="2">
    <source>
        <dbReference type="PROSITE" id="PS51166"/>
    </source>
</evidence>
<dbReference type="SMART" id="SM01065">
    <property type="entry name" value="CBM_2"/>
    <property type="match status" value="1"/>
</dbReference>
<gene>
    <name evidence="3" type="ORF">EZS28_017858</name>
</gene>
<accession>A0A5J4VVB6</accession>
<dbReference type="InterPro" id="IPR013784">
    <property type="entry name" value="Carb-bd-like_fold"/>
</dbReference>
<feature type="non-terminal residue" evidence="3">
    <location>
        <position position="1"/>
    </location>
</feature>
<dbReference type="EMBL" id="SNRW01004724">
    <property type="protein sequence ID" value="KAA6386614.1"/>
    <property type="molecule type" value="Genomic_DNA"/>
</dbReference>
<dbReference type="GO" id="GO:2001070">
    <property type="term" value="F:starch binding"/>
    <property type="evidence" value="ECO:0007669"/>
    <property type="project" value="InterPro"/>
</dbReference>